<gene>
    <name evidence="3" type="ordered locus">MROS_1247</name>
</gene>
<dbReference type="InterPro" id="IPR011765">
    <property type="entry name" value="Pept_M16_N"/>
</dbReference>
<dbReference type="PATRIC" id="fig|1191523.3.peg.1325"/>
<dbReference type="AlphaFoldDB" id="I6ZR00"/>
<protein>
    <submittedName>
        <fullName evidence="3">Processing peptidase</fullName>
    </submittedName>
</protein>
<sequence length="689" mass="76814">MFKKIISLLLIAGLIPVLAQVDRSRLPEPGPAPEIQLGEYESFELPNGLKVFVVENHKLPKVTFYLQVDSDPALQKEQTGYVEAVGELLRTGTKNRTKDKLDEEIDFLGASFSTSADNITASALSKYKDKIFEIMADVIMNSEFKQEELDKVKKQMISSLAASKDEPNAIARRVRSVLMFGKDHPYGELETEETVNAISLDACKNYYQTYFKPNISYLAIVGDISLEEAKQLVEKYLGGWQKGNVPEHKYNTPKPPLIMKVAMVDRANSVQSVISVCYPVELPVGSEDAIKASVANLILGGSATGRLFMNLREDKAYTYGAYSALRPDPIVGTYFAFAQVRNSVTDSAVAEILKEMKRIRSEKVSEDELAKAKNYLTGNFIRDLENPATIARFAVNTARYNLPKDYYKNYLKNLAAVTIDDVYNTAKKYIKPNNAYILVVGSADEVADKLTKFTVTNKIEYYDINGNPYDPTMKKIPEGLTAEQVIRNYVEAVGGADKLAAVKDRTVKMSGSMQGMNVNVTLYQKYPNKLYQEVDAGVFKQKTVFDGEKGYVEAMGQKQELQGDQLESLKNEALDAVLDYSKYGITPELTGMENINGKDAYRVVLTSAGGKKTTQYYDPDTWLLIRSVSSISTPQGSFTQTMDMSDYKEVDGVKYPFKYIQSFGPQSIELNVNGIEINTGLPDSLFEVK</sequence>
<feature type="domain" description="Peptidase M16 N-terminal" evidence="1">
    <location>
        <begin position="87"/>
        <end position="175"/>
    </location>
</feature>
<dbReference type="InterPro" id="IPR011249">
    <property type="entry name" value="Metalloenz_LuxS/M16"/>
</dbReference>
<dbReference type="eggNOG" id="COG0612">
    <property type="taxonomic scope" value="Bacteria"/>
</dbReference>
<dbReference type="OrthoDB" id="9811314at2"/>
<dbReference type="STRING" id="1191523.MROS_1247"/>
<reference evidence="3 4" key="1">
    <citation type="journal article" date="2013" name="PLoS ONE">
        <title>Genomic analysis of Melioribacter roseus, facultatively anaerobic organotrophic bacterium representing a novel deep lineage within Bacteriodetes/Chlorobi group.</title>
        <authorList>
            <person name="Kadnikov V.V."/>
            <person name="Mardanov A.V."/>
            <person name="Podosokorskaya O.A."/>
            <person name="Gavrilov S.N."/>
            <person name="Kublanov I.V."/>
            <person name="Beletsky A.V."/>
            <person name="Bonch-Osmolovskaya E.A."/>
            <person name="Ravin N.V."/>
        </authorList>
    </citation>
    <scope>NUCLEOTIDE SEQUENCE [LARGE SCALE GENOMIC DNA]</scope>
    <source>
        <strain evidence="4">JCM 17771 / P3M-2</strain>
    </source>
</reference>
<dbReference type="KEGG" id="mro:MROS_1247"/>
<evidence type="ECO:0000259" key="2">
    <source>
        <dbReference type="Pfam" id="PF05193"/>
    </source>
</evidence>
<dbReference type="eggNOG" id="COG2834">
    <property type="taxonomic scope" value="Bacteria"/>
</dbReference>
<dbReference type="HOGENOM" id="CLU_009902_6_1_10"/>
<dbReference type="Gene3D" id="3.30.830.10">
    <property type="entry name" value="Metalloenzyme, LuxS/M16 peptidase-like"/>
    <property type="match status" value="2"/>
</dbReference>
<dbReference type="InterPro" id="IPR007863">
    <property type="entry name" value="Peptidase_M16_C"/>
</dbReference>
<dbReference type="InterPro" id="IPR050361">
    <property type="entry name" value="MPP/UQCRC_Complex"/>
</dbReference>
<dbReference type="Proteomes" id="UP000009011">
    <property type="component" value="Chromosome"/>
</dbReference>
<keyword evidence="4" id="KW-1185">Reference proteome</keyword>
<accession>I6ZR00</accession>
<evidence type="ECO:0000313" key="3">
    <source>
        <dbReference type="EMBL" id="AFN74484.1"/>
    </source>
</evidence>
<evidence type="ECO:0000313" key="4">
    <source>
        <dbReference type="Proteomes" id="UP000009011"/>
    </source>
</evidence>
<dbReference type="EMBL" id="CP003557">
    <property type="protein sequence ID" value="AFN74484.1"/>
    <property type="molecule type" value="Genomic_DNA"/>
</dbReference>
<feature type="domain" description="Peptidase M16 C-terminal" evidence="2">
    <location>
        <begin position="198"/>
        <end position="375"/>
    </location>
</feature>
<proteinExistence type="predicted"/>
<dbReference type="Pfam" id="PF00675">
    <property type="entry name" value="Peptidase_M16"/>
    <property type="match status" value="1"/>
</dbReference>
<name>I6ZR00_MELRP</name>
<dbReference type="PANTHER" id="PTHR11851">
    <property type="entry name" value="METALLOPROTEASE"/>
    <property type="match status" value="1"/>
</dbReference>
<evidence type="ECO:0000259" key="1">
    <source>
        <dbReference type="Pfam" id="PF00675"/>
    </source>
</evidence>
<dbReference type="Pfam" id="PF05193">
    <property type="entry name" value="Peptidase_M16_C"/>
    <property type="match status" value="1"/>
</dbReference>
<organism evidence="3 4">
    <name type="scientific">Melioribacter roseus (strain DSM 23840 / JCM 17771 / VKM B-2668 / P3M-2)</name>
    <dbReference type="NCBI Taxonomy" id="1191523"/>
    <lineage>
        <taxon>Bacteria</taxon>
        <taxon>Pseudomonadati</taxon>
        <taxon>Ignavibacteriota</taxon>
        <taxon>Ignavibacteria</taxon>
        <taxon>Ignavibacteriales</taxon>
        <taxon>Melioribacteraceae</taxon>
        <taxon>Melioribacter</taxon>
    </lineage>
</organism>
<dbReference type="RefSeq" id="WP_014855919.1">
    <property type="nucleotide sequence ID" value="NC_018178.1"/>
</dbReference>
<dbReference type="Gene3D" id="2.50.20.10">
    <property type="entry name" value="Lipoprotein localisation LolA/LolB/LppX"/>
    <property type="match status" value="1"/>
</dbReference>
<dbReference type="GO" id="GO:0046872">
    <property type="term" value="F:metal ion binding"/>
    <property type="evidence" value="ECO:0007669"/>
    <property type="project" value="InterPro"/>
</dbReference>
<dbReference type="SUPFAM" id="SSF63411">
    <property type="entry name" value="LuxS/MPP-like metallohydrolase"/>
    <property type="match status" value="2"/>
</dbReference>